<gene>
    <name evidence="1" type="ORF">E2C01_006750</name>
</gene>
<organism evidence="1 2">
    <name type="scientific">Portunus trituberculatus</name>
    <name type="common">Swimming crab</name>
    <name type="synonym">Neptunus trituberculatus</name>
    <dbReference type="NCBI Taxonomy" id="210409"/>
    <lineage>
        <taxon>Eukaryota</taxon>
        <taxon>Metazoa</taxon>
        <taxon>Ecdysozoa</taxon>
        <taxon>Arthropoda</taxon>
        <taxon>Crustacea</taxon>
        <taxon>Multicrustacea</taxon>
        <taxon>Malacostraca</taxon>
        <taxon>Eumalacostraca</taxon>
        <taxon>Eucarida</taxon>
        <taxon>Decapoda</taxon>
        <taxon>Pleocyemata</taxon>
        <taxon>Brachyura</taxon>
        <taxon>Eubrachyura</taxon>
        <taxon>Portunoidea</taxon>
        <taxon>Portunidae</taxon>
        <taxon>Portuninae</taxon>
        <taxon>Portunus</taxon>
    </lineage>
</organism>
<comment type="caution">
    <text evidence="1">The sequence shown here is derived from an EMBL/GenBank/DDBJ whole genome shotgun (WGS) entry which is preliminary data.</text>
</comment>
<name>A0A5B7CVY3_PORTR</name>
<dbReference type="EMBL" id="VSRR010000321">
    <property type="protein sequence ID" value="MPC13997.1"/>
    <property type="molecule type" value="Genomic_DNA"/>
</dbReference>
<keyword evidence="2" id="KW-1185">Reference proteome</keyword>
<proteinExistence type="predicted"/>
<sequence>MPKSTNFPCTIFIVRVQQGLILGSETREEKRREKGGRHTSCLPSLATRECSVVVMEDGCCASLRMAFSCSSSLSQFSSISSEVLRACYGLHIVI</sequence>
<protein>
    <submittedName>
        <fullName evidence="1">Uncharacterized protein</fullName>
    </submittedName>
</protein>
<accession>A0A5B7CVY3</accession>
<dbReference type="Proteomes" id="UP000324222">
    <property type="component" value="Unassembled WGS sequence"/>
</dbReference>
<evidence type="ECO:0000313" key="2">
    <source>
        <dbReference type="Proteomes" id="UP000324222"/>
    </source>
</evidence>
<reference evidence="1 2" key="1">
    <citation type="submission" date="2019-05" db="EMBL/GenBank/DDBJ databases">
        <title>Another draft genome of Portunus trituberculatus and its Hox gene families provides insights of decapod evolution.</title>
        <authorList>
            <person name="Jeong J.-H."/>
            <person name="Song I."/>
            <person name="Kim S."/>
            <person name="Choi T."/>
            <person name="Kim D."/>
            <person name="Ryu S."/>
            <person name="Kim W."/>
        </authorList>
    </citation>
    <scope>NUCLEOTIDE SEQUENCE [LARGE SCALE GENOMIC DNA]</scope>
    <source>
        <tissue evidence="1">Muscle</tissue>
    </source>
</reference>
<dbReference type="AlphaFoldDB" id="A0A5B7CVY3"/>
<evidence type="ECO:0000313" key="1">
    <source>
        <dbReference type="EMBL" id="MPC13997.1"/>
    </source>
</evidence>